<keyword evidence="2 5" id="KW-0812">Transmembrane</keyword>
<accession>A0A1B0CEP4</accession>
<evidence type="ECO:0000256" key="3">
    <source>
        <dbReference type="ARBA" id="ARBA00022989"/>
    </source>
</evidence>
<dbReference type="InterPro" id="IPR020846">
    <property type="entry name" value="MFS_dom"/>
</dbReference>
<feature type="transmembrane region" description="Helical" evidence="5">
    <location>
        <begin position="337"/>
        <end position="360"/>
    </location>
</feature>
<feature type="transmembrane region" description="Helical" evidence="5">
    <location>
        <begin position="432"/>
        <end position="460"/>
    </location>
</feature>
<feature type="domain" description="Major facilitator superfamily (MFS) profile" evidence="6">
    <location>
        <begin position="97"/>
        <end position="526"/>
    </location>
</feature>
<dbReference type="InterPro" id="IPR050549">
    <property type="entry name" value="MFS_Trehalose_Transporter"/>
</dbReference>
<feature type="transmembrane region" description="Helical" evidence="5">
    <location>
        <begin position="191"/>
        <end position="212"/>
    </location>
</feature>
<organism evidence="7 8">
    <name type="scientific">Lutzomyia longipalpis</name>
    <name type="common">Sand fly</name>
    <dbReference type="NCBI Taxonomy" id="7200"/>
    <lineage>
        <taxon>Eukaryota</taxon>
        <taxon>Metazoa</taxon>
        <taxon>Ecdysozoa</taxon>
        <taxon>Arthropoda</taxon>
        <taxon>Hexapoda</taxon>
        <taxon>Insecta</taxon>
        <taxon>Pterygota</taxon>
        <taxon>Neoptera</taxon>
        <taxon>Endopterygota</taxon>
        <taxon>Diptera</taxon>
        <taxon>Nematocera</taxon>
        <taxon>Psychodoidea</taxon>
        <taxon>Psychodidae</taxon>
        <taxon>Lutzomyia</taxon>
        <taxon>Lutzomyia</taxon>
    </lineage>
</organism>
<keyword evidence="3 5" id="KW-1133">Transmembrane helix</keyword>
<feature type="transmembrane region" description="Helical" evidence="5">
    <location>
        <begin position="135"/>
        <end position="153"/>
    </location>
</feature>
<dbReference type="GO" id="GO:0016020">
    <property type="term" value="C:membrane"/>
    <property type="evidence" value="ECO:0007669"/>
    <property type="project" value="UniProtKB-SubCell"/>
</dbReference>
<keyword evidence="4 5" id="KW-0472">Membrane</keyword>
<feature type="transmembrane region" description="Helical" evidence="5">
    <location>
        <begin position="224"/>
        <end position="244"/>
    </location>
</feature>
<dbReference type="PROSITE" id="PS50850">
    <property type="entry name" value="MFS"/>
    <property type="match status" value="1"/>
</dbReference>
<evidence type="ECO:0000256" key="5">
    <source>
        <dbReference type="SAM" id="Phobius"/>
    </source>
</evidence>
<dbReference type="VEuPathDB" id="VectorBase:LLONM1_008306"/>
<evidence type="ECO:0000256" key="4">
    <source>
        <dbReference type="ARBA" id="ARBA00023136"/>
    </source>
</evidence>
<dbReference type="Proteomes" id="UP000092461">
    <property type="component" value="Unassembled WGS sequence"/>
</dbReference>
<dbReference type="InterPro" id="IPR005829">
    <property type="entry name" value="Sugar_transporter_CS"/>
</dbReference>
<dbReference type="EMBL" id="AJWK01009053">
    <property type="status" value="NOT_ANNOTATED_CDS"/>
    <property type="molecule type" value="Genomic_DNA"/>
</dbReference>
<reference evidence="7" key="1">
    <citation type="submission" date="2020-05" db="UniProtKB">
        <authorList>
            <consortium name="EnsemblMetazoa"/>
        </authorList>
    </citation>
    <scope>IDENTIFICATION</scope>
    <source>
        <strain evidence="7">Jacobina</strain>
    </source>
</reference>
<protein>
    <recommendedName>
        <fullName evidence="6">Major facilitator superfamily (MFS) profile domain-containing protein</fullName>
    </recommendedName>
</protein>
<dbReference type="GO" id="GO:0022857">
    <property type="term" value="F:transmembrane transporter activity"/>
    <property type="evidence" value="ECO:0007669"/>
    <property type="project" value="InterPro"/>
</dbReference>
<dbReference type="InterPro" id="IPR005828">
    <property type="entry name" value="MFS_sugar_transport-like"/>
</dbReference>
<feature type="transmembrane region" description="Helical" evidence="5">
    <location>
        <begin position="406"/>
        <end position="426"/>
    </location>
</feature>
<feature type="transmembrane region" description="Helical" evidence="5">
    <location>
        <begin position="503"/>
        <end position="522"/>
    </location>
</feature>
<dbReference type="EnsemblMetazoa" id="LLOJ002814-RA">
    <property type="protein sequence ID" value="LLOJ002814-PA"/>
    <property type="gene ID" value="LLOJ002814"/>
</dbReference>
<feature type="transmembrane region" description="Helical" evidence="5">
    <location>
        <begin position="472"/>
        <end position="491"/>
    </location>
</feature>
<dbReference type="SUPFAM" id="SSF103473">
    <property type="entry name" value="MFS general substrate transporter"/>
    <property type="match status" value="1"/>
</dbReference>
<evidence type="ECO:0000256" key="1">
    <source>
        <dbReference type="ARBA" id="ARBA00004141"/>
    </source>
</evidence>
<dbReference type="FunFam" id="1.20.1250.20:FF:000249">
    <property type="entry name" value="facilitated trehalose transporter Tret1"/>
    <property type="match status" value="1"/>
</dbReference>
<dbReference type="PROSITE" id="PS00217">
    <property type="entry name" value="SUGAR_TRANSPORT_2"/>
    <property type="match status" value="1"/>
</dbReference>
<feature type="transmembrane region" description="Helical" evidence="5">
    <location>
        <begin position="165"/>
        <end position="185"/>
    </location>
</feature>
<evidence type="ECO:0000313" key="8">
    <source>
        <dbReference type="Proteomes" id="UP000092461"/>
    </source>
</evidence>
<evidence type="ECO:0000259" key="6">
    <source>
        <dbReference type="PROSITE" id="PS50850"/>
    </source>
</evidence>
<comment type="subcellular location">
    <subcellularLocation>
        <location evidence="1">Membrane</location>
        <topology evidence="1">Multi-pass membrane protein</topology>
    </subcellularLocation>
</comment>
<keyword evidence="8" id="KW-1185">Reference proteome</keyword>
<dbReference type="VEuPathDB" id="VectorBase:LLOJ002814"/>
<sequence>MKLNETVPFGVDENQLQKELEPVKRNHENECMLNKNEKTPEIKFFVSSQSINGREKSTKGSIKTDLFSLPRSQILYDGAKVCRETIGKRGVLHQLIITGTVLIATAACGMPIGYSAVLLPQVIDTNDTLAMDVGMGSWVASIHSAATPIGSFASGPIMDRCGRKTALLISILPLIGGWICIALAQSHMILLLGRVIAGMAVGLIFAPAQVYIAEIAEPNLRGALIGAPFFAYSIGILIIYGLGYALHWRDVAWCAIILPVTAFIAIIFAPESPTWLVRHNRTAKAANALQLLRGDDDKAKRELSQLTMRFEREKAFMTASSERFVRILKRKSVLKPLVIINAFNLFQIFSGVYLVVFYAVDIIRDFGGDVVSAGMAAVLTAAVRFVFTFIYCFLLMYTPRRKMSIISGLGSGFSATALAIIFFIFPSENMSGGVRILCALLLVLYIGCNTGYMLLPGIMVGELLPAKVRGQVAGYIFCLFNVVLFVVAKAYPLIMDDLKTSGLFLVFGISSLIGVVLLYSVLPETKGQSLGAIEDYFMENDWVWAKRKFSMISISRREMS</sequence>
<dbReference type="AlphaFoldDB" id="A0A1B0CEP4"/>
<proteinExistence type="predicted"/>
<dbReference type="PANTHER" id="PTHR48021:SF7">
    <property type="entry name" value="RH09188P"/>
    <property type="match status" value="1"/>
</dbReference>
<dbReference type="PANTHER" id="PTHR48021">
    <property type="match status" value="1"/>
</dbReference>
<evidence type="ECO:0000313" key="7">
    <source>
        <dbReference type="EnsemblMetazoa" id="LLOJ002814-PA"/>
    </source>
</evidence>
<feature type="transmembrane region" description="Helical" evidence="5">
    <location>
        <begin position="95"/>
        <end position="123"/>
    </location>
</feature>
<dbReference type="Pfam" id="PF00083">
    <property type="entry name" value="Sugar_tr"/>
    <property type="match status" value="1"/>
</dbReference>
<dbReference type="InterPro" id="IPR036259">
    <property type="entry name" value="MFS_trans_sf"/>
</dbReference>
<name>A0A1B0CEP4_LUTLO</name>
<dbReference type="Gene3D" id="1.20.1250.20">
    <property type="entry name" value="MFS general substrate transporter like domains"/>
    <property type="match status" value="1"/>
</dbReference>
<feature type="transmembrane region" description="Helical" evidence="5">
    <location>
        <begin position="250"/>
        <end position="269"/>
    </location>
</feature>
<feature type="transmembrane region" description="Helical" evidence="5">
    <location>
        <begin position="372"/>
        <end position="394"/>
    </location>
</feature>
<evidence type="ECO:0000256" key="2">
    <source>
        <dbReference type="ARBA" id="ARBA00022692"/>
    </source>
</evidence>